<dbReference type="GO" id="GO:0097367">
    <property type="term" value="F:carbohydrate derivative binding"/>
    <property type="evidence" value="ECO:0007669"/>
    <property type="project" value="InterPro"/>
</dbReference>
<feature type="non-terminal residue" evidence="2">
    <location>
        <position position="1"/>
    </location>
</feature>
<organism evidence="2 3">
    <name type="scientific">Kocuria subflava</name>
    <dbReference type="NCBI Taxonomy" id="1736139"/>
    <lineage>
        <taxon>Bacteria</taxon>
        <taxon>Bacillati</taxon>
        <taxon>Actinomycetota</taxon>
        <taxon>Actinomycetes</taxon>
        <taxon>Micrococcales</taxon>
        <taxon>Micrococcaceae</taxon>
        <taxon>Kocuria</taxon>
    </lineage>
</organism>
<dbReference type="AlphaFoldDB" id="A0A846U0J9"/>
<evidence type="ECO:0000259" key="1">
    <source>
        <dbReference type="Pfam" id="PF01380"/>
    </source>
</evidence>
<sequence>ALHLRTQLQQIRDGVAVAPTPGQTVAEELTGLGPQDVVVVLGFRRRPRGFEEALKGCAEAQVPLILIADPSARHLAHHARHWIECPVGRSGAFGSYAAAFSTVAWLAGAVLGAGGATAAGHVDRATELFETLRELDLG</sequence>
<dbReference type="GO" id="GO:1901135">
    <property type="term" value="P:carbohydrate derivative metabolic process"/>
    <property type="evidence" value="ECO:0007669"/>
    <property type="project" value="InterPro"/>
</dbReference>
<evidence type="ECO:0000313" key="2">
    <source>
        <dbReference type="EMBL" id="NKE10967.1"/>
    </source>
</evidence>
<protein>
    <submittedName>
        <fullName evidence="2">SIS domain-containing protein</fullName>
    </submittedName>
</protein>
<feature type="domain" description="SIS" evidence="1">
    <location>
        <begin position="1"/>
        <end position="100"/>
    </location>
</feature>
<gene>
    <name evidence="2" type="ORF">GTW58_13790</name>
</gene>
<name>A0A846U0J9_9MICC</name>
<dbReference type="Proteomes" id="UP000521379">
    <property type="component" value="Unassembled WGS sequence"/>
</dbReference>
<dbReference type="InterPro" id="IPR046348">
    <property type="entry name" value="SIS_dom_sf"/>
</dbReference>
<reference evidence="2 3" key="1">
    <citation type="submission" date="2020-02" db="EMBL/GenBank/DDBJ databases">
        <authorList>
            <person name="Sun Q."/>
        </authorList>
    </citation>
    <scope>NUCLEOTIDE SEQUENCE [LARGE SCALE GENOMIC DNA]</scope>
    <source>
        <strain evidence="2 3">YIM 13062</strain>
    </source>
</reference>
<evidence type="ECO:0000313" key="3">
    <source>
        <dbReference type="Proteomes" id="UP000521379"/>
    </source>
</evidence>
<comment type="caution">
    <text evidence="2">The sequence shown here is derived from an EMBL/GenBank/DDBJ whole genome shotgun (WGS) entry which is preliminary data.</text>
</comment>
<dbReference type="InterPro" id="IPR001347">
    <property type="entry name" value="SIS_dom"/>
</dbReference>
<keyword evidence="3" id="KW-1185">Reference proteome</keyword>
<dbReference type="EMBL" id="JAAVUN010000208">
    <property type="protein sequence ID" value="NKE10967.1"/>
    <property type="molecule type" value="Genomic_DNA"/>
</dbReference>
<dbReference type="RefSeq" id="WP_168023633.1">
    <property type="nucleotide sequence ID" value="NZ_JAAVUN010000208.1"/>
</dbReference>
<accession>A0A846U0J9</accession>
<dbReference type="SUPFAM" id="SSF53697">
    <property type="entry name" value="SIS domain"/>
    <property type="match status" value="1"/>
</dbReference>
<proteinExistence type="predicted"/>
<dbReference type="Pfam" id="PF01380">
    <property type="entry name" value="SIS"/>
    <property type="match status" value="1"/>
</dbReference>
<dbReference type="Gene3D" id="3.40.50.10490">
    <property type="entry name" value="Glucose-6-phosphate isomerase like protein, domain 1"/>
    <property type="match status" value="1"/>
</dbReference>